<dbReference type="InterPro" id="IPR035940">
    <property type="entry name" value="CAP_sf"/>
</dbReference>
<organism evidence="2 3">
    <name type="scientific">Cylicocyclus nassatus</name>
    <name type="common">Nematode worm</name>
    <dbReference type="NCBI Taxonomy" id="53992"/>
    <lineage>
        <taxon>Eukaryota</taxon>
        <taxon>Metazoa</taxon>
        <taxon>Ecdysozoa</taxon>
        <taxon>Nematoda</taxon>
        <taxon>Chromadorea</taxon>
        <taxon>Rhabditida</taxon>
        <taxon>Rhabditina</taxon>
        <taxon>Rhabditomorpha</taxon>
        <taxon>Strongyloidea</taxon>
        <taxon>Strongylidae</taxon>
        <taxon>Cylicocyclus</taxon>
    </lineage>
</organism>
<keyword evidence="3" id="KW-1185">Reference proteome</keyword>
<dbReference type="InterPro" id="IPR014044">
    <property type="entry name" value="CAP_dom"/>
</dbReference>
<dbReference type="AlphaFoldDB" id="A0AA36M9F8"/>
<dbReference type="Pfam" id="PF00188">
    <property type="entry name" value="CAP"/>
    <property type="match status" value="1"/>
</dbReference>
<dbReference type="EMBL" id="CATQJL010000305">
    <property type="protein sequence ID" value="CAJ0603486.1"/>
    <property type="molecule type" value="Genomic_DNA"/>
</dbReference>
<comment type="caution">
    <text evidence="2">The sequence shown here is derived from an EMBL/GenBank/DDBJ whole genome shotgun (WGS) entry which is preliminary data.</text>
</comment>
<sequence>MLPISFAQDSNICQTHTKADGYNIDDSARNLILDIHNQKRQATAKAQYRNGRNNFNIRHAKNMMEMEYSCQMEEDAHLIASKCNRQETPRTSLVNGENFYKIDKSFELIGSPTNVAYTAGTAWFEEITKNGINRNLDFTKFLANKKPALYHWTQMVWAETYKIGCDIGDCGDYTILVCRYSPKGNVISKKVYQPGKKLACTLGESQSYATLCNHPQEEEQL</sequence>
<evidence type="ECO:0000313" key="2">
    <source>
        <dbReference type="EMBL" id="CAJ0603486.1"/>
    </source>
</evidence>
<evidence type="ECO:0000259" key="1">
    <source>
        <dbReference type="SMART" id="SM00198"/>
    </source>
</evidence>
<dbReference type="InterPro" id="IPR018244">
    <property type="entry name" value="Allrgn_V5/Tpx1_CS"/>
</dbReference>
<dbReference type="Gene3D" id="3.40.33.10">
    <property type="entry name" value="CAP"/>
    <property type="match status" value="1"/>
</dbReference>
<dbReference type="CDD" id="cd05380">
    <property type="entry name" value="CAP_euk"/>
    <property type="match status" value="1"/>
</dbReference>
<dbReference type="SMART" id="SM00198">
    <property type="entry name" value="SCP"/>
    <property type="match status" value="1"/>
</dbReference>
<dbReference type="SUPFAM" id="SSF55797">
    <property type="entry name" value="PR-1-like"/>
    <property type="match status" value="1"/>
</dbReference>
<dbReference type="PANTHER" id="PTHR10334">
    <property type="entry name" value="CYSTEINE-RICH SECRETORY PROTEIN-RELATED"/>
    <property type="match status" value="1"/>
</dbReference>
<name>A0AA36M9F8_CYLNA</name>
<feature type="domain" description="SCP" evidence="1">
    <location>
        <begin position="27"/>
        <end position="188"/>
    </location>
</feature>
<reference evidence="2" key="1">
    <citation type="submission" date="2023-07" db="EMBL/GenBank/DDBJ databases">
        <authorList>
            <consortium name="CYATHOMIX"/>
        </authorList>
    </citation>
    <scope>NUCLEOTIDE SEQUENCE</scope>
    <source>
        <strain evidence="2">N/A</strain>
    </source>
</reference>
<dbReference type="Proteomes" id="UP001176961">
    <property type="component" value="Unassembled WGS sequence"/>
</dbReference>
<dbReference type="InterPro" id="IPR001283">
    <property type="entry name" value="CRISP-related"/>
</dbReference>
<protein>
    <recommendedName>
        <fullName evidence="1">SCP domain-containing protein</fullName>
    </recommendedName>
</protein>
<accession>A0AA36M9F8</accession>
<gene>
    <name evidence="2" type="ORF">CYNAS_LOCUS15469</name>
</gene>
<dbReference type="PRINTS" id="PR00837">
    <property type="entry name" value="V5TPXLIKE"/>
</dbReference>
<proteinExistence type="predicted"/>
<dbReference type="GO" id="GO:0005576">
    <property type="term" value="C:extracellular region"/>
    <property type="evidence" value="ECO:0007669"/>
    <property type="project" value="InterPro"/>
</dbReference>
<evidence type="ECO:0000313" key="3">
    <source>
        <dbReference type="Proteomes" id="UP001176961"/>
    </source>
</evidence>
<dbReference type="PROSITE" id="PS01010">
    <property type="entry name" value="CRISP_2"/>
    <property type="match status" value="1"/>
</dbReference>